<evidence type="ECO:0000313" key="2">
    <source>
        <dbReference type="Proteomes" id="UP001162131"/>
    </source>
</evidence>
<sequence>MSFMLVPFAVIWPIILALLLFLSLPAKIFKSVVLPAPEEPIKTRSSPGLAFPKTAFNIWVSSPLFSMT</sequence>
<organism evidence="1 2">
    <name type="scientific">Blepharisma stoltei</name>
    <dbReference type="NCBI Taxonomy" id="1481888"/>
    <lineage>
        <taxon>Eukaryota</taxon>
        <taxon>Sar</taxon>
        <taxon>Alveolata</taxon>
        <taxon>Ciliophora</taxon>
        <taxon>Postciliodesmatophora</taxon>
        <taxon>Heterotrichea</taxon>
        <taxon>Heterotrichida</taxon>
        <taxon>Blepharismidae</taxon>
        <taxon>Blepharisma</taxon>
    </lineage>
</organism>
<name>A0AAU9JVF4_9CILI</name>
<gene>
    <name evidence="1" type="ORF">BSTOLATCC_MIC39508</name>
</gene>
<dbReference type="EMBL" id="CAJZBQ010000039">
    <property type="protein sequence ID" value="CAG9325713.1"/>
    <property type="molecule type" value="Genomic_DNA"/>
</dbReference>
<evidence type="ECO:0000313" key="1">
    <source>
        <dbReference type="EMBL" id="CAG9325713.1"/>
    </source>
</evidence>
<accession>A0AAU9JVF4</accession>
<comment type="caution">
    <text evidence="1">The sequence shown here is derived from an EMBL/GenBank/DDBJ whole genome shotgun (WGS) entry which is preliminary data.</text>
</comment>
<proteinExistence type="predicted"/>
<dbReference type="Proteomes" id="UP001162131">
    <property type="component" value="Unassembled WGS sequence"/>
</dbReference>
<evidence type="ECO:0008006" key="3">
    <source>
        <dbReference type="Google" id="ProtNLM"/>
    </source>
</evidence>
<keyword evidence="2" id="KW-1185">Reference proteome</keyword>
<protein>
    <recommendedName>
        <fullName evidence="3">ATP synthase F0 subunit 8</fullName>
    </recommendedName>
</protein>
<dbReference type="AlphaFoldDB" id="A0AAU9JVF4"/>
<reference evidence="1" key="1">
    <citation type="submission" date="2021-09" db="EMBL/GenBank/DDBJ databases">
        <authorList>
            <consortium name="AG Swart"/>
            <person name="Singh M."/>
            <person name="Singh A."/>
            <person name="Seah K."/>
            <person name="Emmerich C."/>
        </authorList>
    </citation>
    <scope>NUCLEOTIDE SEQUENCE</scope>
    <source>
        <strain evidence="1">ATCC30299</strain>
    </source>
</reference>